<dbReference type="InterPro" id="IPR031807">
    <property type="entry name" value="HicB-like"/>
</dbReference>
<organism evidence="2 3">
    <name type="scientific">Gluconacetobacter tumulisoli</name>
    <dbReference type="NCBI Taxonomy" id="1286189"/>
    <lineage>
        <taxon>Bacteria</taxon>
        <taxon>Pseudomonadati</taxon>
        <taxon>Pseudomonadota</taxon>
        <taxon>Alphaproteobacteria</taxon>
        <taxon>Acetobacterales</taxon>
        <taxon>Acetobacteraceae</taxon>
        <taxon>Gluconacetobacter</taxon>
    </lineage>
</organism>
<evidence type="ECO:0000259" key="1">
    <source>
        <dbReference type="Pfam" id="PF15919"/>
    </source>
</evidence>
<evidence type="ECO:0000313" key="3">
    <source>
        <dbReference type="Proteomes" id="UP000578030"/>
    </source>
</evidence>
<dbReference type="InterPro" id="IPR035069">
    <property type="entry name" value="TTHA1013/TTHA0281-like"/>
</dbReference>
<protein>
    <recommendedName>
        <fullName evidence="1">HicB-like antitoxin of toxin-antitoxin system domain-containing protein</fullName>
    </recommendedName>
</protein>
<reference evidence="2 3" key="1">
    <citation type="submission" date="2020-04" db="EMBL/GenBank/DDBJ databases">
        <title>Description of novel Gluconacetobacter.</title>
        <authorList>
            <person name="Sombolestani A."/>
        </authorList>
    </citation>
    <scope>NUCLEOTIDE SEQUENCE [LARGE SCALE GENOMIC DNA]</scope>
    <source>
        <strain evidence="2 3">LMG 27802</strain>
    </source>
</reference>
<dbReference type="Gene3D" id="3.30.160.250">
    <property type="match status" value="1"/>
</dbReference>
<dbReference type="EMBL" id="JABEQM010000002">
    <property type="protein sequence ID" value="MBB2200470.1"/>
    <property type="molecule type" value="Genomic_DNA"/>
</dbReference>
<name>A0A7W4PK00_9PROT</name>
<dbReference type="RefSeq" id="WP_182954051.1">
    <property type="nucleotide sequence ID" value="NZ_JABEQM010000002.1"/>
</dbReference>
<dbReference type="SUPFAM" id="SSF143100">
    <property type="entry name" value="TTHA1013/TTHA0281-like"/>
    <property type="match status" value="1"/>
</dbReference>
<sequence length="86" mass="9109">MEKRQKGKVLSSLNRGNDVTAYGVIVPGLPGCLSVGDTLAETTKNAEEVIGTWIETALDADSTLPNRLEMVRANPDHAGDAFAVIV</sequence>
<keyword evidence="3" id="KW-1185">Reference proteome</keyword>
<gene>
    <name evidence="2" type="ORF">HLH28_02575</name>
</gene>
<accession>A0A7W4PK00</accession>
<dbReference type="Proteomes" id="UP000578030">
    <property type="component" value="Unassembled WGS sequence"/>
</dbReference>
<proteinExistence type="predicted"/>
<comment type="caution">
    <text evidence="2">The sequence shown here is derived from an EMBL/GenBank/DDBJ whole genome shotgun (WGS) entry which is preliminary data.</text>
</comment>
<dbReference type="AlphaFoldDB" id="A0A7W4PK00"/>
<dbReference type="Pfam" id="PF15919">
    <property type="entry name" value="HicB_lk_antitox"/>
    <property type="match status" value="1"/>
</dbReference>
<evidence type="ECO:0000313" key="2">
    <source>
        <dbReference type="EMBL" id="MBB2200470.1"/>
    </source>
</evidence>
<feature type="domain" description="HicB-like antitoxin of toxin-antitoxin system" evidence="1">
    <location>
        <begin position="17"/>
        <end position="85"/>
    </location>
</feature>